<gene>
    <name evidence="1" type="ORF">KB449_04340</name>
</gene>
<keyword evidence="2" id="KW-1185">Reference proteome</keyword>
<accession>A0ABT6TBN2</accession>
<reference evidence="1" key="1">
    <citation type="submission" date="2023-04" db="EMBL/GenBank/DDBJ databases">
        <title>Comparative genomic analysis of Cohnella hashimotonis sp. nov., isolated from the International Space Station.</title>
        <authorList>
            <person name="Venkateswaran K."/>
            <person name="Simpson A."/>
        </authorList>
    </citation>
    <scope>NUCLEOTIDE SEQUENCE</scope>
    <source>
        <strain evidence="1">F6_2S_P_1</strain>
    </source>
</reference>
<sequence length="194" mass="21127">MANLIFVVGGAGAGKTTLAKLVAARRHVALFDMDTMLRPAAEALMTQAGLDPTDRDSEAYKALCRDLGYRITMDAALENVAIGTDAIVIGPFSRELNDPAWLSDELGRAGLDPAAVRVKVVSVFLADESRYKERIAGRGGSLDQWKLAHWERFSLSLGRKTVAWQLPSNAVLYVDNSTASPDRAAEEIERFIYG</sequence>
<protein>
    <submittedName>
        <fullName evidence="1">AAA family ATPase</fullName>
    </submittedName>
</protein>
<evidence type="ECO:0000313" key="1">
    <source>
        <dbReference type="EMBL" id="MDI4644174.1"/>
    </source>
</evidence>
<organism evidence="1 2">
    <name type="scientific">Cohnella hashimotonis</name>
    <dbReference type="NCBI Taxonomy" id="2826895"/>
    <lineage>
        <taxon>Bacteria</taxon>
        <taxon>Bacillati</taxon>
        <taxon>Bacillota</taxon>
        <taxon>Bacilli</taxon>
        <taxon>Bacillales</taxon>
        <taxon>Paenibacillaceae</taxon>
        <taxon>Cohnella</taxon>
    </lineage>
</organism>
<dbReference type="Pfam" id="PF13671">
    <property type="entry name" value="AAA_33"/>
    <property type="match status" value="1"/>
</dbReference>
<proteinExistence type="predicted"/>
<dbReference type="SUPFAM" id="SSF52540">
    <property type="entry name" value="P-loop containing nucleoside triphosphate hydrolases"/>
    <property type="match status" value="1"/>
</dbReference>
<comment type="caution">
    <text evidence="1">The sequence shown here is derived from an EMBL/GenBank/DDBJ whole genome shotgun (WGS) entry which is preliminary data.</text>
</comment>
<dbReference type="InterPro" id="IPR027417">
    <property type="entry name" value="P-loop_NTPase"/>
</dbReference>
<evidence type="ECO:0000313" key="2">
    <source>
        <dbReference type="Proteomes" id="UP001161691"/>
    </source>
</evidence>
<dbReference type="EMBL" id="JAGRPV010000001">
    <property type="protein sequence ID" value="MDI4644174.1"/>
    <property type="molecule type" value="Genomic_DNA"/>
</dbReference>
<name>A0ABT6TBN2_9BACL</name>
<dbReference type="RefSeq" id="WP_282907194.1">
    <property type="nucleotide sequence ID" value="NZ_JAGRPV010000001.1"/>
</dbReference>
<dbReference type="Proteomes" id="UP001161691">
    <property type="component" value="Unassembled WGS sequence"/>
</dbReference>
<dbReference type="Gene3D" id="3.40.50.300">
    <property type="entry name" value="P-loop containing nucleotide triphosphate hydrolases"/>
    <property type="match status" value="1"/>
</dbReference>